<dbReference type="PANTHER" id="PTHR43343">
    <property type="entry name" value="PEPTIDASE S12"/>
    <property type="match status" value="1"/>
</dbReference>
<keyword evidence="6" id="KW-1185">Reference proteome</keyword>
<keyword evidence="2 5" id="KW-0645">Protease</keyword>
<name>A0A1M5A5F8_9FIRM</name>
<dbReference type="SMART" id="SM00228">
    <property type="entry name" value="PDZ"/>
    <property type="match status" value="1"/>
</dbReference>
<evidence type="ECO:0000256" key="2">
    <source>
        <dbReference type="ARBA" id="ARBA00022670"/>
    </source>
</evidence>
<keyword evidence="3" id="KW-0378">Hydrolase</keyword>
<dbReference type="EMBL" id="FQUW01000019">
    <property type="protein sequence ID" value="SHF25347.1"/>
    <property type="molecule type" value="Genomic_DNA"/>
</dbReference>
<dbReference type="GO" id="GO:0004252">
    <property type="term" value="F:serine-type endopeptidase activity"/>
    <property type="evidence" value="ECO:0007669"/>
    <property type="project" value="InterPro"/>
</dbReference>
<evidence type="ECO:0000313" key="6">
    <source>
        <dbReference type="Proteomes" id="UP000184196"/>
    </source>
</evidence>
<evidence type="ECO:0000259" key="4">
    <source>
        <dbReference type="PROSITE" id="PS50106"/>
    </source>
</evidence>
<accession>A0A1M5A5F8</accession>
<dbReference type="SUPFAM" id="SSF50494">
    <property type="entry name" value="Trypsin-like serine proteases"/>
    <property type="match status" value="1"/>
</dbReference>
<evidence type="ECO:0000256" key="3">
    <source>
        <dbReference type="ARBA" id="ARBA00022801"/>
    </source>
</evidence>
<dbReference type="Pfam" id="PF13365">
    <property type="entry name" value="Trypsin_2"/>
    <property type="match status" value="1"/>
</dbReference>
<proteinExistence type="inferred from homology"/>
<gene>
    <name evidence="5" type="ORF">SAMN02745218_01803</name>
</gene>
<dbReference type="PROSITE" id="PS51257">
    <property type="entry name" value="PROKAR_LIPOPROTEIN"/>
    <property type="match status" value="1"/>
</dbReference>
<dbReference type="InterPro" id="IPR051201">
    <property type="entry name" value="Chloro_Bact_Ser_Proteases"/>
</dbReference>
<dbReference type="AlphaFoldDB" id="A0A1M5A5F8"/>
<dbReference type="InterPro" id="IPR043504">
    <property type="entry name" value="Peptidase_S1_PA_chymotrypsin"/>
</dbReference>
<dbReference type="GO" id="GO:0006508">
    <property type="term" value="P:proteolysis"/>
    <property type="evidence" value="ECO:0007669"/>
    <property type="project" value="UniProtKB-KW"/>
</dbReference>
<feature type="domain" description="PDZ" evidence="4">
    <location>
        <begin position="287"/>
        <end position="366"/>
    </location>
</feature>
<dbReference type="SUPFAM" id="SSF50156">
    <property type="entry name" value="PDZ domain-like"/>
    <property type="match status" value="1"/>
</dbReference>
<reference evidence="6" key="1">
    <citation type="submission" date="2016-11" db="EMBL/GenBank/DDBJ databases">
        <authorList>
            <person name="Varghese N."/>
            <person name="Submissions S."/>
        </authorList>
    </citation>
    <scope>NUCLEOTIDE SEQUENCE [LARGE SCALE GENOMIC DNA]</scope>
    <source>
        <strain evidence="6">DSM 11792</strain>
    </source>
</reference>
<dbReference type="Gene3D" id="2.30.42.10">
    <property type="match status" value="1"/>
</dbReference>
<dbReference type="PRINTS" id="PR00834">
    <property type="entry name" value="PROTEASES2C"/>
</dbReference>
<organism evidence="5 6">
    <name type="scientific">Desulfofundulus australicus DSM 11792</name>
    <dbReference type="NCBI Taxonomy" id="1121425"/>
    <lineage>
        <taxon>Bacteria</taxon>
        <taxon>Bacillati</taxon>
        <taxon>Bacillota</taxon>
        <taxon>Clostridia</taxon>
        <taxon>Eubacteriales</taxon>
        <taxon>Peptococcaceae</taxon>
        <taxon>Desulfofundulus</taxon>
    </lineage>
</organism>
<dbReference type="Gene3D" id="2.40.10.10">
    <property type="entry name" value="Trypsin-like serine proteases"/>
    <property type="match status" value="2"/>
</dbReference>
<dbReference type="InterPro" id="IPR036034">
    <property type="entry name" value="PDZ_sf"/>
</dbReference>
<dbReference type="InterPro" id="IPR009003">
    <property type="entry name" value="Peptidase_S1_PA"/>
</dbReference>
<evidence type="ECO:0000313" key="5">
    <source>
        <dbReference type="EMBL" id="SHF25347.1"/>
    </source>
</evidence>
<protein>
    <submittedName>
        <fullName evidence="5">Do/DeqQ family serine protease</fullName>
    </submittedName>
</protein>
<dbReference type="InterPro" id="IPR001478">
    <property type="entry name" value="PDZ"/>
</dbReference>
<comment type="similarity">
    <text evidence="1">Belongs to the peptidase S1C family.</text>
</comment>
<evidence type="ECO:0000256" key="1">
    <source>
        <dbReference type="ARBA" id="ARBA00010541"/>
    </source>
</evidence>
<dbReference type="Pfam" id="PF13180">
    <property type="entry name" value="PDZ_2"/>
    <property type="match status" value="1"/>
</dbReference>
<dbReference type="PANTHER" id="PTHR43343:SF3">
    <property type="entry name" value="PROTEASE DO-LIKE 8, CHLOROPLASTIC"/>
    <property type="match status" value="1"/>
</dbReference>
<dbReference type="InterPro" id="IPR001940">
    <property type="entry name" value="Peptidase_S1C"/>
</dbReference>
<dbReference type="PROSITE" id="PS50106">
    <property type="entry name" value="PDZ"/>
    <property type="match status" value="1"/>
</dbReference>
<dbReference type="RefSeq" id="WP_207545639.1">
    <property type="nucleotide sequence ID" value="NZ_FQUW01000019.1"/>
</dbReference>
<sequence length="383" mass="40520">MLNWKRSLAFIALAAFVAGIMFAGGCLLVNDLAPQDEGVPRVNNVASAMPGVGPGTVADIVSKAGPAVVKIDTVRIRSSGQVDPFLDDPFFRQFFGGPFGFQSQPREERGIGSGFIMSQDGYILTNEHVVDGAQKITVTIQGFSQPLPARVVGADYDLDLAVLKVDAGKSLPTLKLGDSDKVRVGDWVIAIGNPFGLDHTVTVGVISAKGRPVTVENRRYKNLLQTDASINPGNSGGPLLNLNGEVVGINTAVAQAQGIGFAIPTSTVKEVLNQLLQGSKKQTPWLGVQMQPVTEEIAAYLGLPSTAGALVVGVIPGSPADNAGLAQGDVILRVDNQEVKSPDDLARIVQNSKVGQRVVLQIYRNGSSRYVPLILAEKPRQLR</sequence>
<dbReference type="Proteomes" id="UP000184196">
    <property type="component" value="Unassembled WGS sequence"/>
</dbReference>